<reference evidence="2" key="2">
    <citation type="submission" date="2015-03" db="EMBL/GenBank/DDBJ databases">
        <authorList>
            <person name="Chow C.-E.T."/>
            <person name="Winget D.M."/>
            <person name="White R.A.III."/>
            <person name="Hallam S.J."/>
            <person name="Suttle C.A."/>
        </authorList>
    </citation>
    <scope>NUCLEOTIDE SEQUENCE</scope>
    <source>
        <strain evidence="2">Oxic1_10</strain>
    </source>
</reference>
<accession>A0A0F7L9H9</accession>
<name>A0A0F7L9H9_9VIRU</name>
<evidence type="ECO:0000313" key="2">
    <source>
        <dbReference type="EMBL" id="AKH48545.1"/>
    </source>
</evidence>
<sequence>MVLSNQSYNQVRHSYDRNHLPYQEYLYSPCIFVFVNLLSMFCKNVKQKYA</sequence>
<proteinExistence type="predicted"/>
<organism evidence="2">
    <name type="scientific">uncultured marine virus</name>
    <dbReference type="NCBI Taxonomy" id="186617"/>
    <lineage>
        <taxon>Viruses</taxon>
        <taxon>environmental samples</taxon>
    </lineage>
</organism>
<keyword evidence="1" id="KW-0812">Transmembrane</keyword>
<evidence type="ECO:0000256" key="1">
    <source>
        <dbReference type="SAM" id="Phobius"/>
    </source>
</evidence>
<reference evidence="2" key="1">
    <citation type="journal article" date="2015" name="Front. Microbiol.">
        <title>Combining genomic sequencing methods to explore viral diversity and reveal potential virus-host interactions.</title>
        <authorList>
            <person name="Chow C.E."/>
            <person name="Winget D.M."/>
            <person name="White R.A.III."/>
            <person name="Hallam S.J."/>
            <person name="Suttle C.A."/>
        </authorList>
    </citation>
    <scope>NUCLEOTIDE SEQUENCE</scope>
    <source>
        <strain evidence="2">Oxic1_10</strain>
    </source>
</reference>
<keyword evidence="1" id="KW-0472">Membrane</keyword>
<feature type="transmembrane region" description="Helical" evidence="1">
    <location>
        <begin position="25"/>
        <end position="42"/>
    </location>
</feature>
<protein>
    <submittedName>
        <fullName evidence="2">Uncharacterized protein</fullName>
    </submittedName>
</protein>
<keyword evidence="1" id="KW-1133">Transmembrane helix</keyword>
<dbReference type="EMBL" id="KR029605">
    <property type="protein sequence ID" value="AKH48545.1"/>
    <property type="molecule type" value="Genomic_DNA"/>
</dbReference>